<dbReference type="PANTHER" id="PTHR43214:SF43">
    <property type="entry name" value="TWO-COMPONENT RESPONSE REGULATOR"/>
    <property type="match status" value="1"/>
</dbReference>
<dbReference type="Gene3D" id="3.40.50.2300">
    <property type="match status" value="1"/>
</dbReference>
<dbReference type="CDD" id="cd06170">
    <property type="entry name" value="LuxR_C_like"/>
    <property type="match status" value="1"/>
</dbReference>
<dbReference type="SUPFAM" id="SSF46894">
    <property type="entry name" value="C-terminal effector domain of the bipartite response regulators"/>
    <property type="match status" value="1"/>
</dbReference>
<dbReference type="SUPFAM" id="SSF52172">
    <property type="entry name" value="CheY-like"/>
    <property type="match status" value="1"/>
</dbReference>
<dbReference type="KEGG" id="psac:PSM36_0728"/>
<evidence type="ECO:0000256" key="1">
    <source>
        <dbReference type="ARBA" id="ARBA00023125"/>
    </source>
</evidence>
<organism evidence="3 4">
    <name type="scientific">Proteiniphilum saccharofermentans</name>
    <dbReference type="NCBI Taxonomy" id="1642647"/>
    <lineage>
        <taxon>Bacteria</taxon>
        <taxon>Pseudomonadati</taxon>
        <taxon>Bacteroidota</taxon>
        <taxon>Bacteroidia</taxon>
        <taxon>Bacteroidales</taxon>
        <taxon>Dysgonomonadaceae</taxon>
        <taxon>Proteiniphilum</taxon>
    </lineage>
</organism>
<dbReference type="InterPro" id="IPR039420">
    <property type="entry name" value="WalR-like"/>
</dbReference>
<dbReference type="AlphaFoldDB" id="A0A1R3T6H7"/>
<dbReference type="SMART" id="SM00421">
    <property type="entry name" value="HTH_LUXR"/>
    <property type="match status" value="1"/>
</dbReference>
<accession>A0A1R3T6H7</accession>
<dbReference type="GO" id="GO:0003677">
    <property type="term" value="F:DNA binding"/>
    <property type="evidence" value="ECO:0007669"/>
    <property type="project" value="UniProtKB-KW"/>
</dbReference>
<reference evidence="3 4" key="1">
    <citation type="submission" date="2016-08" db="EMBL/GenBank/DDBJ databases">
        <authorList>
            <person name="Seilhamer J.J."/>
        </authorList>
    </citation>
    <scope>NUCLEOTIDE SEQUENCE [LARGE SCALE GENOMIC DNA]</scope>
    <source>
        <strain evidence="3">M3/6</strain>
    </source>
</reference>
<dbReference type="GO" id="GO:0006355">
    <property type="term" value="P:regulation of DNA-templated transcription"/>
    <property type="evidence" value="ECO:0007669"/>
    <property type="project" value="InterPro"/>
</dbReference>
<dbReference type="EMBL" id="LT605205">
    <property type="protein sequence ID" value="SCD19555.1"/>
    <property type="molecule type" value="Genomic_DNA"/>
</dbReference>
<evidence type="ECO:0000259" key="2">
    <source>
        <dbReference type="PROSITE" id="PS50043"/>
    </source>
</evidence>
<dbReference type="PANTHER" id="PTHR43214">
    <property type="entry name" value="TWO-COMPONENT RESPONSE REGULATOR"/>
    <property type="match status" value="1"/>
</dbReference>
<dbReference type="STRING" id="1642647.PSM36_0728"/>
<keyword evidence="4" id="KW-1185">Reference proteome</keyword>
<dbReference type="Proteomes" id="UP000187464">
    <property type="component" value="Chromosome I"/>
</dbReference>
<dbReference type="RefSeq" id="WP_019539570.1">
    <property type="nucleotide sequence ID" value="NZ_LT605205.1"/>
</dbReference>
<name>A0A1R3T6H7_9BACT</name>
<dbReference type="Pfam" id="PF00196">
    <property type="entry name" value="GerE"/>
    <property type="match status" value="1"/>
</dbReference>
<dbReference type="PROSITE" id="PS50043">
    <property type="entry name" value="HTH_LUXR_2"/>
    <property type="match status" value="1"/>
</dbReference>
<feature type="domain" description="HTH luxR-type" evidence="2">
    <location>
        <begin position="140"/>
        <end position="205"/>
    </location>
</feature>
<dbReference type="InterPro" id="IPR000792">
    <property type="entry name" value="Tscrpt_reg_LuxR_C"/>
</dbReference>
<keyword evidence="1 3" id="KW-0238">DNA-binding</keyword>
<evidence type="ECO:0000313" key="4">
    <source>
        <dbReference type="Proteomes" id="UP000187464"/>
    </source>
</evidence>
<dbReference type="PRINTS" id="PR00038">
    <property type="entry name" value="HTHLUXR"/>
</dbReference>
<gene>
    <name evidence="3" type="ORF">PSM36_0728</name>
</gene>
<dbReference type="InterPro" id="IPR016032">
    <property type="entry name" value="Sig_transdc_resp-reg_C-effctor"/>
</dbReference>
<sequence>MRTYLIADNQDITREGLISVLRSQDMKNRVETARTRSELQARLRSYPESVVILDYTLFDFVSVNQLLNMKMGAKASSWILFSDELEERFLHQILLIDPSISVVMKHNPLQNILDAITCATYGETYLCDIAESVLKDGNFQKKESDTLTPSEKSILREIALGKTTKEIAFEKHLSFHTVNTHRRNIFRKLAVNNAHEATKYALQAGLLDLMEYYI</sequence>
<evidence type="ECO:0000313" key="3">
    <source>
        <dbReference type="EMBL" id="SCD19555.1"/>
    </source>
</evidence>
<proteinExistence type="predicted"/>
<dbReference type="InterPro" id="IPR011006">
    <property type="entry name" value="CheY-like_superfamily"/>
</dbReference>
<protein>
    <submittedName>
        <fullName evidence="3">DNA-binding response regulator</fullName>
    </submittedName>
</protein>